<organism evidence="2 3">
    <name type="scientific">Crossiella cryophila</name>
    <dbReference type="NCBI Taxonomy" id="43355"/>
    <lineage>
        <taxon>Bacteria</taxon>
        <taxon>Bacillati</taxon>
        <taxon>Actinomycetota</taxon>
        <taxon>Actinomycetes</taxon>
        <taxon>Pseudonocardiales</taxon>
        <taxon>Pseudonocardiaceae</taxon>
        <taxon>Crossiella</taxon>
    </lineage>
</organism>
<feature type="chain" id="PRO_5031155113" evidence="1">
    <location>
        <begin position="25"/>
        <end position="101"/>
    </location>
</feature>
<accession>A0A7W7CFR8</accession>
<protein>
    <submittedName>
        <fullName evidence="2">Uncharacterized protein</fullName>
    </submittedName>
</protein>
<evidence type="ECO:0000313" key="2">
    <source>
        <dbReference type="EMBL" id="MBB4680410.1"/>
    </source>
</evidence>
<keyword evidence="3" id="KW-1185">Reference proteome</keyword>
<evidence type="ECO:0000313" key="3">
    <source>
        <dbReference type="Proteomes" id="UP000533598"/>
    </source>
</evidence>
<feature type="signal peptide" evidence="1">
    <location>
        <begin position="1"/>
        <end position="24"/>
    </location>
</feature>
<reference evidence="2 3" key="1">
    <citation type="submission" date="2020-08" db="EMBL/GenBank/DDBJ databases">
        <title>Sequencing the genomes of 1000 actinobacteria strains.</title>
        <authorList>
            <person name="Klenk H.-P."/>
        </authorList>
    </citation>
    <scope>NUCLEOTIDE SEQUENCE [LARGE SCALE GENOMIC DNA]</scope>
    <source>
        <strain evidence="2 3">DSM 44230</strain>
    </source>
</reference>
<dbReference type="Proteomes" id="UP000533598">
    <property type="component" value="Unassembled WGS sequence"/>
</dbReference>
<dbReference type="RefSeq" id="WP_185006185.1">
    <property type="nucleotide sequence ID" value="NZ_BAAAUI010000005.1"/>
</dbReference>
<dbReference type="AlphaFoldDB" id="A0A7W7CFR8"/>
<sequence length="101" mass="10455">MRRAALTLAAVLAAGAALTGTAQATPAIGEVIVYTVDTLPVVVFDNPTGCKKIPLGAHVLINRTNRPVEIYANPMCLPVPILILEEDTGAHAPPAAGSFRV</sequence>
<gene>
    <name evidence="2" type="ORF">HNR67_006528</name>
</gene>
<evidence type="ECO:0000256" key="1">
    <source>
        <dbReference type="SAM" id="SignalP"/>
    </source>
</evidence>
<dbReference type="EMBL" id="JACHMH010000001">
    <property type="protein sequence ID" value="MBB4680410.1"/>
    <property type="molecule type" value="Genomic_DNA"/>
</dbReference>
<proteinExistence type="predicted"/>
<comment type="caution">
    <text evidence="2">The sequence shown here is derived from an EMBL/GenBank/DDBJ whole genome shotgun (WGS) entry which is preliminary data.</text>
</comment>
<name>A0A7W7CFR8_9PSEU</name>
<keyword evidence="1" id="KW-0732">Signal</keyword>